<dbReference type="InterPro" id="IPR010496">
    <property type="entry name" value="AL/BT2_dom"/>
</dbReference>
<reference evidence="2" key="1">
    <citation type="submission" date="2018-05" db="EMBL/GenBank/DDBJ databases">
        <authorList>
            <person name="Lanie J.A."/>
            <person name="Ng W.-L."/>
            <person name="Kazmierczak K.M."/>
            <person name="Andrzejewski T.M."/>
            <person name="Davidsen T.M."/>
            <person name="Wayne K.J."/>
            <person name="Tettelin H."/>
            <person name="Glass J.I."/>
            <person name="Rusch D."/>
            <person name="Podicherti R."/>
            <person name="Tsui H.-C.T."/>
            <person name="Winkler M.E."/>
        </authorList>
    </citation>
    <scope>NUCLEOTIDE SEQUENCE</scope>
</reference>
<feature type="non-terminal residue" evidence="2">
    <location>
        <position position="92"/>
    </location>
</feature>
<organism evidence="2">
    <name type="scientific">marine metagenome</name>
    <dbReference type="NCBI Taxonomy" id="408172"/>
    <lineage>
        <taxon>unclassified sequences</taxon>
        <taxon>metagenomes</taxon>
        <taxon>ecological metagenomes</taxon>
    </lineage>
</organism>
<dbReference type="EMBL" id="UINC01161329">
    <property type="protein sequence ID" value="SVD60452.1"/>
    <property type="molecule type" value="Genomic_DNA"/>
</dbReference>
<sequence>MNRYLLMAMLVAPLAVIGADEAKGKKKGEKGFISLFDGKSLNGWKVNKENPKSIIVKDGNIVIDGPRAHLFYAGDVENHNFKNFVLRAQVKT</sequence>
<name>A0A382WNR2_9ZZZZ</name>
<dbReference type="AlphaFoldDB" id="A0A382WNR2"/>
<accession>A0A382WNR2</accession>
<gene>
    <name evidence="2" type="ORF">METZ01_LOCUS413306</name>
</gene>
<dbReference type="Pfam" id="PF06439">
    <property type="entry name" value="3keto-disac_hyd"/>
    <property type="match status" value="1"/>
</dbReference>
<dbReference type="GO" id="GO:0016787">
    <property type="term" value="F:hydrolase activity"/>
    <property type="evidence" value="ECO:0007669"/>
    <property type="project" value="InterPro"/>
</dbReference>
<proteinExistence type="predicted"/>
<protein>
    <recommendedName>
        <fullName evidence="1">3-keto-alpha-glucoside-1,2-lyase/3-keto-2-hydroxy-glucal hydratase domain-containing protein</fullName>
    </recommendedName>
</protein>
<feature type="domain" description="3-keto-alpha-glucoside-1,2-lyase/3-keto-2-hydroxy-glucal hydratase" evidence="1">
    <location>
        <begin position="31"/>
        <end position="91"/>
    </location>
</feature>
<dbReference type="Gene3D" id="2.60.120.560">
    <property type="entry name" value="Exo-inulinase, domain 1"/>
    <property type="match status" value="1"/>
</dbReference>
<evidence type="ECO:0000259" key="1">
    <source>
        <dbReference type="Pfam" id="PF06439"/>
    </source>
</evidence>
<evidence type="ECO:0000313" key="2">
    <source>
        <dbReference type="EMBL" id="SVD60452.1"/>
    </source>
</evidence>